<feature type="signal peptide" evidence="1">
    <location>
        <begin position="1"/>
        <end position="25"/>
    </location>
</feature>
<name>A0A7W5ZUA9_9SPHN</name>
<dbReference type="RefSeq" id="WP_183611840.1">
    <property type="nucleotide sequence ID" value="NZ_JACICY010000001.1"/>
</dbReference>
<gene>
    <name evidence="2" type="ORF">GGQ88_000871</name>
</gene>
<dbReference type="Proteomes" id="UP000562395">
    <property type="component" value="Unassembled WGS sequence"/>
</dbReference>
<dbReference type="EMBL" id="JACICY010000001">
    <property type="protein sequence ID" value="MBB3859631.1"/>
    <property type="molecule type" value="Genomic_DNA"/>
</dbReference>
<sequence length="248" mass="25402">MRTSIKALLASTLIAAGLAATPAMAQEEAAASDITITGNVAAVTDYRFRGLSLSGGDFAIQGSIGVSHSSGFYVGAWASSLEDTPVYGSTELDVYGGWTGEVTPGLTFDGGLLYYVYPNGNVGKANVYEPYASLSAAVGPATVKVGAAYAWKQDSLGGDDNIYVYTDLSAAIPETPISVSAHLGYADGAQSPKFLTGASTDGGFDYNVGASYNLTSKLSVGVSYVGVDGRSIDSFSNDAVVGTIKLSF</sequence>
<proteinExistence type="predicted"/>
<organism evidence="2 3">
    <name type="scientific">Novosphingobium hassiacum</name>
    <dbReference type="NCBI Taxonomy" id="173676"/>
    <lineage>
        <taxon>Bacteria</taxon>
        <taxon>Pseudomonadati</taxon>
        <taxon>Pseudomonadota</taxon>
        <taxon>Alphaproteobacteria</taxon>
        <taxon>Sphingomonadales</taxon>
        <taxon>Sphingomonadaceae</taxon>
        <taxon>Novosphingobium</taxon>
    </lineage>
</organism>
<dbReference type="NCBIfam" id="TIGR02001">
    <property type="entry name" value="gcw_chp"/>
    <property type="match status" value="1"/>
</dbReference>
<dbReference type="Pfam" id="PF09694">
    <property type="entry name" value="Gcw_chp"/>
    <property type="match status" value="1"/>
</dbReference>
<keyword evidence="3" id="KW-1185">Reference proteome</keyword>
<protein>
    <submittedName>
        <fullName evidence="2">Uncharacterized protein (TIGR02001 family)</fullName>
    </submittedName>
</protein>
<comment type="caution">
    <text evidence="2">The sequence shown here is derived from an EMBL/GenBank/DDBJ whole genome shotgun (WGS) entry which is preliminary data.</text>
</comment>
<evidence type="ECO:0000313" key="3">
    <source>
        <dbReference type="Proteomes" id="UP000562395"/>
    </source>
</evidence>
<reference evidence="2 3" key="1">
    <citation type="submission" date="2020-08" db="EMBL/GenBank/DDBJ databases">
        <title>Genomic Encyclopedia of Type Strains, Phase IV (KMG-IV): sequencing the most valuable type-strain genomes for metagenomic binning, comparative biology and taxonomic classification.</title>
        <authorList>
            <person name="Goeker M."/>
        </authorList>
    </citation>
    <scope>NUCLEOTIDE SEQUENCE [LARGE SCALE GENOMIC DNA]</scope>
    <source>
        <strain evidence="2 3">DSM 14552</strain>
    </source>
</reference>
<evidence type="ECO:0000313" key="2">
    <source>
        <dbReference type="EMBL" id="MBB3859631.1"/>
    </source>
</evidence>
<dbReference type="InterPro" id="IPR010239">
    <property type="entry name" value="CHP02001"/>
</dbReference>
<feature type="chain" id="PRO_5030617288" evidence="1">
    <location>
        <begin position="26"/>
        <end position="248"/>
    </location>
</feature>
<keyword evidence="1" id="KW-0732">Signal</keyword>
<evidence type="ECO:0000256" key="1">
    <source>
        <dbReference type="SAM" id="SignalP"/>
    </source>
</evidence>
<accession>A0A7W5ZUA9</accession>
<dbReference type="AlphaFoldDB" id="A0A7W5ZUA9"/>